<dbReference type="InterPro" id="IPR016167">
    <property type="entry name" value="FAD-bd_PCMH_sub1"/>
</dbReference>
<dbReference type="InterPro" id="IPR006094">
    <property type="entry name" value="Oxid_FAD_bind_N"/>
</dbReference>
<dbReference type="Proteomes" id="UP001166784">
    <property type="component" value="Unassembled WGS sequence"/>
</dbReference>
<evidence type="ECO:0000313" key="4">
    <source>
        <dbReference type="EMBL" id="MCH6163663.1"/>
    </source>
</evidence>
<evidence type="ECO:0000259" key="3">
    <source>
        <dbReference type="PROSITE" id="PS51387"/>
    </source>
</evidence>
<dbReference type="InterPro" id="IPR036318">
    <property type="entry name" value="FAD-bd_PCMH-like_sf"/>
</dbReference>
<dbReference type="PANTHER" id="PTHR43762">
    <property type="entry name" value="L-GULONOLACTONE OXIDASE"/>
    <property type="match status" value="1"/>
</dbReference>
<dbReference type="SUPFAM" id="SSF56176">
    <property type="entry name" value="FAD-binding/transporter-associated domain-like"/>
    <property type="match status" value="1"/>
</dbReference>
<evidence type="ECO:0000256" key="2">
    <source>
        <dbReference type="SAM" id="MobiDB-lite"/>
    </source>
</evidence>
<keyword evidence="5" id="KW-1185">Reference proteome</keyword>
<dbReference type="Gene3D" id="3.30.43.10">
    <property type="entry name" value="Uridine Diphospho-n-acetylenolpyruvylglucosamine Reductase, domain 2"/>
    <property type="match status" value="1"/>
</dbReference>
<dbReference type="RefSeq" id="WP_241062536.1">
    <property type="nucleotide sequence ID" value="NZ_JAKWJU010000002.1"/>
</dbReference>
<dbReference type="PIRSF" id="PIRSF000136">
    <property type="entry name" value="LGO_GLO"/>
    <property type="match status" value="1"/>
</dbReference>
<organism evidence="4 5">
    <name type="scientific">Streptomyces marispadix</name>
    <dbReference type="NCBI Taxonomy" id="2922868"/>
    <lineage>
        <taxon>Bacteria</taxon>
        <taxon>Bacillati</taxon>
        <taxon>Actinomycetota</taxon>
        <taxon>Actinomycetes</taxon>
        <taxon>Kitasatosporales</taxon>
        <taxon>Streptomycetaceae</taxon>
        <taxon>Streptomyces</taxon>
    </lineage>
</organism>
<dbReference type="Gene3D" id="3.30.70.2520">
    <property type="match status" value="1"/>
</dbReference>
<keyword evidence="1" id="KW-0560">Oxidoreductase</keyword>
<dbReference type="InterPro" id="IPR016169">
    <property type="entry name" value="FAD-bd_PCMH_sub2"/>
</dbReference>
<reference evidence="4" key="2">
    <citation type="journal article" date="2023" name="Int. J. Syst. Evol. Microbiol.">
        <title>Streptomyces marispadix sp. nov., isolated from marine beach sediment of the Northern Coast of Portugal.</title>
        <authorList>
            <person name="dos Santos J.D.N."/>
            <person name="Vitorino I.R."/>
            <person name="Kallscheuer N."/>
            <person name="Srivastava A."/>
            <person name="Krautwurst S."/>
            <person name="Marz M."/>
            <person name="Jogler C."/>
            <person name="Lobo Da Cunha A."/>
            <person name="Catita J."/>
            <person name="Goncalves H."/>
            <person name="Gonzalez I."/>
            <person name="Reyes F."/>
            <person name="Lage O.M."/>
        </authorList>
    </citation>
    <scope>NUCLEOTIDE SEQUENCE</scope>
    <source>
        <strain evidence="4">M600PL45_2</strain>
    </source>
</reference>
<sequence>MPISGSRSGQKSGASAQNWAGNIVFRARQVRRPRSVEELRDLVGSASRIRALGSGHSFNRVADTEGDLVRLDGLPPLIDVDEADSTVTVGAGMRYGEVTTALHEYGLALANLASLPHISVAGCCATATHGSGDSERCLAAAVTAMEVVGPDGESARLSRRDDPRRFPGAVVALGALGIVTSLTLSVEPAFEVSQHVYTGVPLDEVAERFGDIFGCAYSVSAFTDYRSGRARVWTKHRTAERDGSVHRTGWRGKTPAEAAHHPIPGIPPTHCTEQLGVPGPSYERLPHFRPDFTPSNGEELQSELLLPRDAAPEALTALRGLGDRIAPVLQISEVRTVAADDLWLSPAYERDCVGFHFTWVKDPEAVLPVVADVEERLLPLGARPHWGKLTAMEPARIAALYERAAEFRELVRERDPGRVFANEFVDQLLAF</sequence>
<proteinExistence type="predicted"/>
<feature type="region of interest" description="Disordered" evidence="2">
    <location>
        <begin position="243"/>
        <end position="269"/>
    </location>
</feature>
<dbReference type="InterPro" id="IPR016171">
    <property type="entry name" value="Vanillyl_alc_oxidase_C-sub2"/>
</dbReference>
<dbReference type="Gene3D" id="3.30.465.10">
    <property type="match status" value="1"/>
</dbReference>
<dbReference type="Pfam" id="PF04030">
    <property type="entry name" value="ALO"/>
    <property type="match status" value="1"/>
</dbReference>
<gene>
    <name evidence="4" type="ORF">MMA15_25685</name>
</gene>
<dbReference type="Pfam" id="PF01565">
    <property type="entry name" value="FAD_binding_4"/>
    <property type="match status" value="1"/>
</dbReference>
<evidence type="ECO:0000256" key="1">
    <source>
        <dbReference type="ARBA" id="ARBA00023002"/>
    </source>
</evidence>
<dbReference type="Gene3D" id="1.10.45.10">
    <property type="entry name" value="Vanillyl-alcohol Oxidase, Chain A, domain 4"/>
    <property type="match status" value="1"/>
</dbReference>
<dbReference type="PANTHER" id="PTHR43762:SF1">
    <property type="entry name" value="D-ARABINONO-1,4-LACTONE OXIDASE"/>
    <property type="match status" value="1"/>
</dbReference>
<accession>A0ABS9T5D1</accession>
<dbReference type="InterPro" id="IPR010031">
    <property type="entry name" value="FAD_lactone_oxidase-like"/>
</dbReference>
<protein>
    <submittedName>
        <fullName evidence="4">FAD-binding protein</fullName>
    </submittedName>
</protein>
<name>A0ABS9T5D1_9ACTN</name>
<dbReference type="Gene3D" id="3.30.70.2530">
    <property type="match status" value="1"/>
</dbReference>
<feature type="domain" description="FAD-binding PCMH-type" evidence="3">
    <location>
        <begin position="22"/>
        <end position="189"/>
    </location>
</feature>
<dbReference type="InterPro" id="IPR007173">
    <property type="entry name" value="ALO_C"/>
</dbReference>
<comment type="caution">
    <text evidence="4">The sequence shown here is derived from an EMBL/GenBank/DDBJ whole genome shotgun (WGS) entry which is preliminary data.</text>
</comment>
<dbReference type="EMBL" id="JAKWJU010000002">
    <property type="protein sequence ID" value="MCH6163663.1"/>
    <property type="molecule type" value="Genomic_DNA"/>
</dbReference>
<reference evidence="4" key="1">
    <citation type="submission" date="2022-03" db="EMBL/GenBank/DDBJ databases">
        <authorList>
            <person name="Santos J.D.N."/>
            <person name="Kallscheuer N."/>
            <person name="Jogler C."/>
            <person name="Lage O.M."/>
        </authorList>
    </citation>
    <scope>NUCLEOTIDE SEQUENCE</scope>
    <source>
        <strain evidence="4">M600PL45_2</strain>
    </source>
</reference>
<dbReference type="InterPro" id="IPR016166">
    <property type="entry name" value="FAD-bd_PCMH"/>
</dbReference>
<dbReference type="PROSITE" id="PS51387">
    <property type="entry name" value="FAD_PCMH"/>
    <property type="match status" value="1"/>
</dbReference>
<evidence type="ECO:0000313" key="5">
    <source>
        <dbReference type="Proteomes" id="UP001166784"/>
    </source>
</evidence>